<feature type="compositionally biased region" description="Polar residues" evidence="1">
    <location>
        <begin position="772"/>
        <end position="797"/>
    </location>
</feature>
<keyword evidence="3" id="KW-1185">Reference proteome</keyword>
<dbReference type="RefSeq" id="XP_005112527.2">
    <property type="nucleotide sequence ID" value="XM_005112470.3"/>
</dbReference>
<evidence type="ECO:0000256" key="1">
    <source>
        <dbReference type="SAM" id="MobiDB-lite"/>
    </source>
</evidence>
<organism evidence="3 4">
    <name type="scientific">Aplysia californica</name>
    <name type="common">California sea hare</name>
    <dbReference type="NCBI Taxonomy" id="6500"/>
    <lineage>
        <taxon>Eukaryota</taxon>
        <taxon>Metazoa</taxon>
        <taxon>Spiralia</taxon>
        <taxon>Lophotrochozoa</taxon>
        <taxon>Mollusca</taxon>
        <taxon>Gastropoda</taxon>
        <taxon>Heterobranchia</taxon>
        <taxon>Euthyneura</taxon>
        <taxon>Tectipleura</taxon>
        <taxon>Aplysiida</taxon>
        <taxon>Aplysioidea</taxon>
        <taxon>Aplysiidae</taxon>
        <taxon>Aplysia</taxon>
    </lineage>
</organism>
<feature type="compositionally biased region" description="Basic and acidic residues" evidence="1">
    <location>
        <begin position="430"/>
        <end position="440"/>
    </location>
</feature>
<sequence>MFAARMTTWYCCTVGFFLTLGLGLVPVVVGDGEGQEANFCQSRSQGVCTVTTNASCSINNEPDCDACGMRGSPGAGPRQLFMDLEQDAHCNSPPYTLGARGVNLTIVLEMARSKLVWTMCRSSDTSPSLDVCHGTECSDNFQIKVCSADVPQLTQECFDDNPLHILRYGKLEDNKVALEVHLDSMMSCRRCLLQLSEVTGNNVRRTGCSPLSVVSIRMLQKELQSQDDKPWSVFENIADTAGTDHGEEMRQLSQELYDVTPRPSAVGLVNGNLSIESPTVSSVNGNLSIESPTVSSVSGNLSIESPTVSSVSGNLSIESPTVSSVSGNLSIESPTVSSVSGNLSIESPTVSSVSGNLSIESPTVSSVSGNLTSKPATVGSVSGDSTKDEAGTLRMDNGQQTRSPHTGRGRAEAGNIDTLAGLADEKQNGLESRNVSEKMAADPVGNRSSIIRTEESSTHKDKVNGTHKDKVNSTHKDKANSTHKNKVNGTHKDKVNGTHKDKVMASEATTSAGHSVDPEKAKISSAIALLLDAQSHRSRSRGDERKSVEGEVHQDLFSNLLREEKEEEEGQLKTGTHDFRVSGEITHGNQETLNRKDKASIMGIPENSSNSEILGLNPGERNGSETEKNNPVQGNTSKTPDQNTGNRKDNGSEIKGDILEANREFPETSRDISENGSASQALGFGTGKIDASERSEDTPENDRNPQTAIDHTNKSDLSETTTDSPRKGIDSQTYSDHTVKMEETEKSTGILESDGNQQTFTHPKNESDDLDSTNVPETYDSLQISRHTGESSDSGMSDTFLEKGNNSEGLKVKMTGKSEDSDSVGNVRGPTDDFWLDEGAGNSTEESFLTQNDTAKSSPTRGDTESRFLTQNDTDKSFLILNDAEKSSLTQNALEKNSLTQNAVEKNSLTQNDVEDGFASQNDTTKNFLAQNDTDKSFLAQNDTRRGECSLFFSSLFSLPSRKTVSVV</sequence>
<feature type="region of interest" description="Disordered" evidence="1">
    <location>
        <begin position="333"/>
        <end position="412"/>
    </location>
</feature>
<feature type="compositionally biased region" description="Basic and acidic residues" evidence="1">
    <location>
        <begin position="737"/>
        <end position="746"/>
    </location>
</feature>
<feature type="region of interest" description="Disordered" evidence="1">
    <location>
        <begin position="430"/>
        <end position="502"/>
    </location>
</feature>
<dbReference type="GeneID" id="101863561"/>
<feature type="compositionally biased region" description="Polar residues" evidence="1">
    <location>
        <begin position="333"/>
        <end position="384"/>
    </location>
</feature>
<proteinExistence type="predicted"/>
<evidence type="ECO:0000256" key="2">
    <source>
        <dbReference type="SAM" id="SignalP"/>
    </source>
</evidence>
<name>A0ABM0KA19_APLCA</name>
<dbReference type="Proteomes" id="UP000694888">
    <property type="component" value="Unplaced"/>
</dbReference>
<evidence type="ECO:0000313" key="3">
    <source>
        <dbReference type="Proteomes" id="UP000694888"/>
    </source>
</evidence>
<feature type="compositionally biased region" description="Basic and acidic residues" evidence="1">
    <location>
        <begin position="646"/>
        <end position="673"/>
    </location>
</feature>
<protein>
    <submittedName>
        <fullName evidence="4">Uncharacterized protein LOC101863561</fullName>
    </submittedName>
</protein>
<feature type="signal peptide" evidence="2">
    <location>
        <begin position="1"/>
        <end position="30"/>
    </location>
</feature>
<feature type="compositionally biased region" description="Polar residues" evidence="1">
    <location>
        <begin position="629"/>
        <end position="645"/>
    </location>
</feature>
<feature type="chain" id="PRO_5047280107" evidence="2">
    <location>
        <begin position="31"/>
        <end position="968"/>
    </location>
</feature>
<gene>
    <name evidence="4" type="primary">LOC101863561</name>
</gene>
<evidence type="ECO:0000313" key="4">
    <source>
        <dbReference type="RefSeq" id="XP_005112527.2"/>
    </source>
</evidence>
<feature type="compositionally biased region" description="Polar residues" evidence="1">
    <location>
        <begin position="841"/>
        <end position="868"/>
    </location>
</feature>
<keyword evidence="2" id="KW-0732">Signal</keyword>
<feature type="compositionally biased region" description="Basic and acidic residues" evidence="1">
    <location>
        <begin position="452"/>
        <end position="480"/>
    </location>
</feature>
<reference evidence="4" key="1">
    <citation type="submission" date="2025-08" db="UniProtKB">
        <authorList>
            <consortium name="RefSeq"/>
        </authorList>
    </citation>
    <scope>IDENTIFICATION</scope>
</reference>
<feature type="compositionally biased region" description="Basic and acidic residues" evidence="1">
    <location>
        <begin position="690"/>
        <end position="703"/>
    </location>
</feature>
<accession>A0ABM0KA19</accession>
<feature type="region of interest" description="Disordered" evidence="1">
    <location>
        <begin position="563"/>
        <end position="868"/>
    </location>
</feature>
<feature type="compositionally biased region" description="Basic and acidic residues" evidence="1">
    <location>
        <begin position="490"/>
        <end position="502"/>
    </location>
</feature>